<protein>
    <submittedName>
        <fullName evidence="3">Uncharacterized protein</fullName>
    </submittedName>
</protein>
<evidence type="ECO:0000313" key="5">
    <source>
        <dbReference type="Proteomes" id="UP000018208"/>
    </source>
</evidence>
<evidence type="ECO:0000256" key="1">
    <source>
        <dbReference type="SAM" id="Coils"/>
    </source>
</evidence>
<proteinExistence type="predicted"/>
<organism evidence="3">
    <name type="scientific">Spironucleus salmonicida</name>
    <dbReference type="NCBI Taxonomy" id="348837"/>
    <lineage>
        <taxon>Eukaryota</taxon>
        <taxon>Metamonada</taxon>
        <taxon>Diplomonadida</taxon>
        <taxon>Hexamitidae</taxon>
        <taxon>Hexamitinae</taxon>
        <taxon>Spironucleus</taxon>
    </lineage>
</organism>
<dbReference type="Proteomes" id="UP000018208">
    <property type="component" value="Unassembled WGS sequence"/>
</dbReference>
<feature type="region of interest" description="Disordered" evidence="2">
    <location>
        <begin position="712"/>
        <end position="753"/>
    </location>
</feature>
<name>V6LKK0_9EUKA</name>
<reference evidence="3 4" key="1">
    <citation type="journal article" date="2014" name="PLoS Genet.">
        <title>The Genome of Spironucleus salmonicida Highlights a Fish Pathogen Adapted to Fluctuating Environments.</title>
        <authorList>
            <person name="Xu F."/>
            <person name="Jerlstrom-Hultqvist J."/>
            <person name="Einarsson E."/>
            <person name="Astvaldsson A."/>
            <person name="Svard S.G."/>
            <person name="Andersson J.O."/>
        </authorList>
    </citation>
    <scope>NUCLEOTIDE SEQUENCE</scope>
    <source>
        <strain evidence="4">ATCC 50377</strain>
    </source>
</reference>
<feature type="coiled-coil region" evidence="1">
    <location>
        <begin position="959"/>
        <end position="987"/>
    </location>
</feature>
<gene>
    <name evidence="3" type="ORF">SS50377_15912</name>
    <name evidence="4" type="ORF">SS50377_24196</name>
</gene>
<feature type="compositionally biased region" description="Acidic residues" evidence="2">
    <location>
        <begin position="722"/>
        <end position="731"/>
    </location>
</feature>
<keyword evidence="5" id="KW-1185">Reference proteome</keyword>
<accession>V6LKK0</accession>
<dbReference type="EMBL" id="KI546122">
    <property type="protein sequence ID" value="EST44251.1"/>
    <property type="molecule type" value="Genomic_DNA"/>
</dbReference>
<evidence type="ECO:0000313" key="3">
    <source>
        <dbReference type="EMBL" id="EST44251.1"/>
    </source>
</evidence>
<dbReference type="VEuPathDB" id="GiardiaDB:SS50377_24196"/>
<dbReference type="EMBL" id="AUWU02000004">
    <property type="protein sequence ID" value="KAH0574245.1"/>
    <property type="molecule type" value="Genomic_DNA"/>
</dbReference>
<evidence type="ECO:0000256" key="2">
    <source>
        <dbReference type="SAM" id="MobiDB-lite"/>
    </source>
</evidence>
<reference evidence="4" key="2">
    <citation type="submission" date="2020-12" db="EMBL/GenBank/DDBJ databases">
        <title>New Spironucleus salmonicida genome in near-complete chromosomes.</title>
        <authorList>
            <person name="Xu F."/>
            <person name="Kurt Z."/>
            <person name="Jimenez-Gonzalez A."/>
            <person name="Astvaldsson A."/>
            <person name="Andersson J.O."/>
            <person name="Svard S.G."/>
        </authorList>
    </citation>
    <scope>NUCLEOTIDE SEQUENCE</scope>
    <source>
        <strain evidence="4">ATCC 50377</strain>
    </source>
</reference>
<sequence>MFAKNRIQFPIFKGGYLRNNHKNVIFKVQQVVEQFETPFVIYGKQVKIMPKTQLVKNNDYLLQLKPIEQKQIKFTGKQYEVSSWNCVNQVQIGLQNSIMSMDTIEVQLNGQPFLTKSQQFIYMNNQLFKLTKEFEVGQKIADCNKLIQVFGDQDSLILLTSNQQIFINQLQFKSFKQFAYFTRSFMPRGFIYNTLTRLIQFQRKLPVILTFEQQIFLVFGNILIHMFEDKVIDYHFLYPHFYNKNLQKYIIQSQSRVQAVQILFPFLLVGYTNSFFEVYLIGSGYNGTNRQPLFSLNLNIGQILSILPVKSNDQLFAFIAGKSSKHVIFQQIHPDPNLQTRTEIQGVRSGFIKELLPISINLESSLIIHNSGNNLVSINLENSYQYIQQYEFSVVELLEKPSLDPVESAIIFNQIQLNSLLLVEAKLYQKRAVQLKASNLQAEALFQNFQFLKLVLQEEEILDGKLFFLCTGLVYISNSDLQEQQLEYSRQRARDRQERKIGLRMEKLAKTQKILKQTAMFFREKKYPFFDFLNTTHHSQAVFSQKRFIEEENFCTGLISQETTQNLHEMDEKSAMQLQDESDEISGEVIRGLKQIQNETLENKDDIIRRESYGEQVENQKIDNLFQSEASIETTIQEKAKISSKNAELSDIHIETNQSNDDEQENILINNNMIDSGQQVVKEKQFVQIEENIIEQADSVINKSKDSLLQVSPDADNKEIENQDANEVEPIEDQKKLLDDNEQPLLSSRDDKSEIDDKGVIIDQKESSSFNPHLVDSFSSLNSESSSYEDQKPEKFIPLVPFVPIVLTTEEKAAIEQLPDLFKFADKETKINDDTLKKVDANKFGFEQDYLVLSNYLQGVAFGHDYAGDQIKNIKNLFKTKVRNTQQDLSVSNEYKKMASYADDDSISQTSKTSKATQNTTCTITHIDDESTQYTYEEQSESSEQLGGATFIIKNAQKVQAITSAANQIEEQIQSQLEKEIKKHKQAPKKYIKVKKLKQSIPTFKLATRKQKKKRPISGQFVAVKVKKSTSTDKIIDMKKEEKAKQFKNSLLINEDIKDNIGSNNLTNNSQIITAKQTAIFKPQVYKQYQTNFAYQPNVLTTVLTQQQLKDSSFIQSQIQQLQELQKQYQSEINFEDLSNEIGTILGGNFRLCQTPQIVPEDDKVTDFGYTFLRQIQPAMQGVFTDSVFLIFDPKFFPKDEFSKTFCTVDIYDRQFLMPALMHYFKKIFTDFYSKNIPKHVYDLYHRLEDKGVKVDIKEMHIYPISFIWSYLLQFNAKGIYDFYSTQKFHFQNDQVQIPMGHILSSKSNLHSKKLIETCNFILFKSRQFWQKVEKFASTKSTEILRQKVEKPPNASFDEENAMKTYEKLIITSYQKGGIEKSLSISIQTENFLLESSHQNSIFYCKSSSIFVDCEREFDLEGPGAAAALLDAEVYNLRILEHAKTSKIVPYSLCAALVLHARDAETSAFIPLIHLLKYHQNSGKTSNFYEFLPKIFEIEAEKIAKSLYQLSVFEMKIRYQKLRFPAFLDFEDIAFLKQKFERGNVFCGRVFLDPKEQFFLDFQESARPKNVLRDAVSEYQKLANLDVQKALRLQKLILRTYNQVGSQQLIVGDVAQLKTDALRHLACVENGEIFEVQSDNSLDEEFSLDDGAAIQLEKRCGKFGGKLAQLEQLKKIGGSRIGQDGAESDIRHLKMRQHAAQDDLVNSLRIQQQTLNEVVQNEYVWYDETKKQIEIEKRRILSNAIKNAGERDNYRCDVSMSQKTSHGMHAFLKDPLVKKVPVKILKGIDRK</sequence>
<keyword evidence="1" id="KW-0175">Coiled coil</keyword>
<evidence type="ECO:0000313" key="4">
    <source>
        <dbReference type="EMBL" id="KAH0574245.1"/>
    </source>
</evidence>